<evidence type="ECO:0000256" key="2">
    <source>
        <dbReference type="ARBA" id="ARBA00022448"/>
    </source>
</evidence>
<dbReference type="SUPFAM" id="SSF103473">
    <property type="entry name" value="MFS general substrate transporter"/>
    <property type="match status" value="1"/>
</dbReference>
<keyword evidence="6 7" id="KW-0472">Membrane</keyword>
<dbReference type="AlphaFoldDB" id="A0A7W7WHJ1"/>
<comment type="subcellular location">
    <subcellularLocation>
        <location evidence="1">Cell membrane</location>
        <topology evidence="1">Multi-pass membrane protein</topology>
    </subcellularLocation>
</comment>
<feature type="transmembrane region" description="Helical" evidence="7">
    <location>
        <begin position="326"/>
        <end position="350"/>
    </location>
</feature>
<feature type="transmembrane region" description="Helical" evidence="7">
    <location>
        <begin position="85"/>
        <end position="108"/>
    </location>
</feature>
<comment type="caution">
    <text evidence="9">The sequence shown here is derived from an EMBL/GenBank/DDBJ whole genome shotgun (WGS) entry which is preliminary data.</text>
</comment>
<feature type="transmembrane region" description="Helical" evidence="7">
    <location>
        <begin position="150"/>
        <end position="172"/>
    </location>
</feature>
<feature type="transmembrane region" description="Helical" evidence="7">
    <location>
        <begin position="51"/>
        <end position="73"/>
    </location>
</feature>
<evidence type="ECO:0000259" key="8">
    <source>
        <dbReference type="PROSITE" id="PS50850"/>
    </source>
</evidence>
<evidence type="ECO:0000256" key="1">
    <source>
        <dbReference type="ARBA" id="ARBA00004651"/>
    </source>
</evidence>
<feature type="transmembrane region" description="Helical" evidence="7">
    <location>
        <begin position="264"/>
        <end position="290"/>
    </location>
</feature>
<feature type="transmembrane region" description="Helical" evidence="7">
    <location>
        <begin position="302"/>
        <end position="320"/>
    </location>
</feature>
<feature type="transmembrane region" description="Helical" evidence="7">
    <location>
        <begin position="362"/>
        <end position="383"/>
    </location>
</feature>
<keyword evidence="4 7" id="KW-0812">Transmembrane</keyword>
<dbReference type="InterPro" id="IPR036259">
    <property type="entry name" value="MFS_trans_sf"/>
</dbReference>
<dbReference type="Gene3D" id="1.20.1250.20">
    <property type="entry name" value="MFS general substrate transporter like domains"/>
    <property type="match status" value="1"/>
</dbReference>
<evidence type="ECO:0000313" key="9">
    <source>
        <dbReference type="EMBL" id="MBB4947281.1"/>
    </source>
</evidence>
<dbReference type="GO" id="GO:0005886">
    <property type="term" value="C:plasma membrane"/>
    <property type="evidence" value="ECO:0007669"/>
    <property type="project" value="UniProtKB-SubCell"/>
</dbReference>
<feature type="transmembrane region" description="Helical" evidence="7">
    <location>
        <begin position="235"/>
        <end position="258"/>
    </location>
</feature>
<feature type="transmembrane region" description="Helical" evidence="7">
    <location>
        <begin position="395"/>
        <end position="413"/>
    </location>
</feature>
<dbReference type="GO" id="GO:0022857">
    <property type="term" value="F:transmembrane transporter activity"/>
    <property type="evidence" value="ECO:0007669"/>
    <property type="project" value="InterPro"/>
</dbReference>
<feature type="transmembrane region" description="Helical" evidence="7">
    <location>
        <begin position="184"/>
        <end position="205"/>
    </location>
</feature>
<dbReference type="InterPro" id="IPR020846">
    <property type="entry name" value="MFS_dom"/>
</dbReference>
<evidence type="ECO:0000256" key="4">
    <source>
        <dbReference type="ARBA" id="ARBA00022692"/>
    </source>
</evidence>
<dbReference type="PROSITE" id="PS50850">
    <property type="entry name" value="MFS"/>
    <property type="match status" value="1"/>
</dbReference>
<organism evidence="9 10">
    <name type="scientific">Kitasatospora gansuensis</name>
    <dbReference type="NCBI Taxonomy" id="258050"/>
    <lineage>
        <taxon>Bacteria</taxon>
        <taxon>Bacillati</taxon>
        <taxon>Actinomycetota</taxon>
        <taxon>Actinomycetes</taxon>
        <taxon>Kitasatosporales</taxon>
        <taxon>Streptomycetaceae</taxon>
        <taxon>Kitasatospora</taxon>
    </lineage>
</organism>
<keyword evidence="5 7" id="KW-1133">Transmembrane helix</keyword>
<sequence>MTSSPPALRRVATAALVGTTIEYYDFFSYGTAAALVFGQVFFPALGAAGGLLAAFSVYAVAFLARPVGAVLFGHYGDRLGRKTTLVGSLLLMGGSTALVGLLPGYGAWGIWAPVLLVSLRFCQGIGLGGEWGGAALLLAEHAPPGRRGRYGGYLQLGPCAGFFLANAVFLALSEGLSRSAFLAWGWRVPFLASAALVAFGLFVRLRVAESPMFREQPERARVPVVELLREHGRTVLLGGLSVTVGYTLFYLTTTYALAYATSELGLASGLVLGLLLAGSVVMAAMVWVSAGQGDRWGRRRTLLVTTGLAVGWALLLFPLLETARPVLVGVALIGSMAVLGLHFGPVAGYLPELFPTRLRYTGVALGYNLGGVVGGATAPLVATRLNSAYGTPVPIGWYTAGVGLVSLLSLLALPETRGRDLTAVRRAALAPEPG</sequence>
<name>A0A7W7WHJ1_9ACTN</name>
<dbReference type="InterPro" id="IPR011701">
    <property type="entry name" value="MFS"/>
</dbReference>
<protein>
    <submittedName>
        <fullName evidence="9">MFS family permease</fullName>
    </submittedName>
</protein>
<gene>
    <name evidence="9" type="ORF">F4556_002816</name>
</gene>
<feature type="domain" description="Major facilitator superfamily (MFS) profile" evidence="8">
    <location>
        <begin position="11"/>
        <end position="417"/>
    </location>
</feature>
<dbReference type="Pfam" id="PF07690">
    <property type="entry name" value="MFS_1"/>
    <property type="match status" value="1"/>
</dbReference>
<evidence type="ECO:0000256" key="6">
    <source>
        <dbReference type="ARBA" id="ARBA00023136"/>
    </source>
</evidence>
<accession>A0A7W7WHJ1</accession>
<dbReference type="EMBL" id="JACHJR010000001">
    <property type="protein sequence ID" value="MBB4947281.1"/>
    <property type="molecule type" value="Genomic_DNA"/>
</dbReference>
<keyword evidence="10" id="KW-1185">Reference proteome</keyword>
<keyword evidence="3" id="KW-1003">Cell membrane</keyword>
<keyword evidence="2" id="KW-0813">Transport</keyword>
<dbReference type="PANTHER" id="PTHR43045:SF2">
    <property type="entry name" value="INNER MEMBRANE METABOLITE TRANSPORT PROTEIN YHJE"/>
    <property type="match status" value="1"/>
</dbReference>
<dbReference type="PANTHER" id="PTHR43045">
    <property type="entry name" value="SHIKIMATE TRANSPORTER"/>
    <property type="match status" value="1"/>
</dbReference>
<proteinExistence type="predicted"/>
<feature type="transmembrane region" description="Helical" evidence="7">
    <location>
        <begin position="114"/>
        <end position="138"/>
    </location>
</feature>
<evidence type="ECO:0000256" key="7">
    <source>
        <dbReference type="SAM" id="Phobius"/>
    </source>
</evidence>
<evidence type="ECO:0000256" key="3">
    <source>
        <dbReference type="ARBA" id="ARBA00022475"/>
    </source>
</evidence>
<dbReference type="Proteomes" id="UP000573327">
    <property type="component" value="Unassembled WGS sequence"/>
</dbReference>
<evidence type="ECO:0000313" key="10">
    <source>
        <dbReference type="Proteomes" id="UP000573327"/>
    </source>
</evidence>
<evidence type="ECO:0000256" key="5">
    <source>
        <dbReference type="ARBA" id="ARBA00022989"/>
    </source>
</evidence>
<reference evidence="9 10" key="1">
    <citation type="submission" date="2020-08" db="EMBL/GenBank/DDBJ databases">
        <title>Sequencing the genomes of 1000 actinobacteria strains.</title>
        <authorList>
            <person name="Klenk H.-P."/>
        </authorList>
    </citation>
    <scope>NUCLEOTIDE SEQUENCE [LARGE SCALE GENOMIC DNA]</scope>
    <source>
        <strain evidence="9 10">DSM 44786</strain>
    </source>
</reference>
<dbReference type="RefSeq" id="WP_184915042.1">
    <property type="nucleotide sequence ID" value="NZ_JACHJR010000001.1"/>
</dbReference>